<dbReference type="SMART" id="SM00862">
    <property type="entry name" value="Trans_reg_C"/>
    <property type="match status" value="1"/>
</dbReference>
<evidence type="ECO:0000256" key="2">
    <source>
        <dbReference type="PROSITE-ProRule" id="PRU01091"/>
    </source>
</evidence>
<dbReference type="Gene3D" id="1.10.10.10">
    <property type="entry name" value="Winged helix-like DNA-binding domain superfamily/Winged helix DNA-binding domain"/>
    <property type="match status" value="1"/>
</dbReference>
<comment type="caution">
    <text evidence="4">The sequence shown here is derived from an EMBL/GenBank/DDBJ whole genome shotgun (WGS) entry which is preliminary data.</text>
</comment>
<feature type="domain" description="OmpR/PhoB-type" evidence="3">
    <location>
        <begin position="6"/>
        <end position="104"/>
    </location>
</feature>
<dbReference type="InterPro" id="IPR001867">
    <property type="entry name" value="OmpR/PhoB-type_DNA-bd"/>
</dbReference>
<evidence type="ECO:0000256" key="1">
    <source>
        <dbReference type="ARBA" id="ARBA00023125"/>
    </source>
</evidence>
<dbReference type="InterPro" id="IPR011990">
    <property type="entry name" value="TPR-like_helical_dom_sf"/>
</dbReference>
<proteinExistence type="predicted"/>
<dbReference type="EMBL" id="WTVS01000034">
    <property type="protein sequence ID" value="NMF98920.1"/>
    <property type="molecule type" value="Genomic_DNA"/>
</dbReference>
<dbReference type="InterPro" id="IPR016032">
    <property type="entry name" value="Sig_transdc_resp-reg_C-effctor"/>
</dbReference>
<sequence>MREGDRMIFRFDDIELDTDRYELRCGGVVRPVEPQVFALLELLVANPDRLITKDELNERIWNGRVVSEAVVNSRIRSARQAIGDDGKAQRRIRTVHRRGFRFLGTPAVEHPNVVQAVVCDPAEAPHPRASTAAPPTESGGPPSIAVLPFQWLSGDGVRATLADAVAHELIVELSRLHWLIVIARGSSFQFRDPGVDLTAVGERLGARYLLTGTVAVDGKRSAVTVELVRAADQHLLWADRFEGPVEDLLGLRSTMARDIVSTIDYRIPVAEATRAVTVPTESLDAWAAYHRGLWHMYRFSAHDNTQAQQLFERAVAVDPHFARAHAALSFTHFQNAFVGYRKDTAAERRLARQFAEKGLALDPLDPFSNLCMGRADWLDGDMERAFPWYDRCIELNPNYALAHYNRALADVIARSGEQCDAGVDKAMSLSPIDPLRYAHLATRGFACLVQGDYAAACDWAERGARAPNAHVHIFVIAALVNELAGNHSAAEVWATEVRKRMSTYRQDLFFKAFPFRDTGTRDTICRALDRLGI</sequence>
<organism evidence="4 5">
    <name type="scientific">Aromatoleum toluolicum</name>
    <dbReference type="NCBI Taxonomy" id="90060"/>
    <lineage>
        <taxon>Bacteria</taxon>
        <taxon>Pseudomonadati</taxon>
        <taxon>Pseudomonadota</taxon>
        <taxon>Betaproteobacteria</taxon>
        <taxon>Rhodocyclales</taxon>
        <taxon>Rhodocyclaceae</taxon>
        <taxon>Aromatoleum</taxon>
    </lineage>
</organism>
<accession>A0ABX1NIC2</accession>
<reference evidence="4 5" key="1">
    <citation type="submission" date="2019-12" db="EMBL/GenBank/DDBJ databases">
        <title>Comparative genomics gives insights into the taxonomy of the Azoarcus-Aromatoleum group and reveals separate origins of nif in the plant-associated Azoarcus and non-plant-associated Aromatoleum sub-groups.</title>
        <authorList>
            <person name="Lafos M."/>
            <person name="Maluk M."/>
            <person name="Batista M."/>
            <person name="Junghare M."/>
            <person name="Carmona M."/>
            <person name="Faoro H."/>
            <person name="Cruz L.M."/>
            <person name="Battistoni F."/>
            <person name="De Souza E."/>
            <person name="Pedrosa F."/>
            <person name="Chen W.-M."/>
            <person name="Poole P.S."/>
            <person name="Dixon R.A."/>
            <person name="James E.K."/>
        </authorList>
    </citation>
    <scope>NUCLEOTIDE SEQUENCE [LARGE SCALE GENOMIC DNA]</scope>
    <source>
        <strain evidence="4 5">T</strain>
    </source>
</reference>
<dbReference type="Pfam" id="PF00486">
    <property type="entry name" value="Trans_reg_C"/>
    <property type="match status" value="1"/>
</dbReference>
<protein>
    <submittedName>
        <fullName evidence="4">Transcriptional regulator</fullName>
    </submittedName>
</protein>
<dbReference type="InterPro" id="IPR036388">
    <property type="entry name" value="WH-like_DNA-bd_sf"/>
</dbReference>
<evidence type="ECO:0000259" key="3">
    <source>
        <dbReference type="PROSITE" id="PS51755"/>
    </source>
</evidence>
<dbReference type="Gene3D" id="1.25.40.10">
    <property type="entry name" value="Tetratricopeptide repeat domain"/>
    <property type="match status" value="1"/>
</dbReference>
<keyword evidence="1 2" id="KW-0238">DNA-binding</keyword>
<keyword evidence="5" id="KW-1185">Reference proteome</keyword>
<evidence type="ECO:0000313" key="4">
    <source>
        <dbReference type="EMBL" id="NMF98920.1"/>
    </source>
</evidence>
<dbReference type="SUPFAM" id="SSF48452">
    <property type="entry name" value="TPR-like"/>
    <property type="match status" value="1"/>
</dbReference>
<dbReference type="CDD" id="cd00383">
    <property type="entry name" value="trans_reg_C"/>
    <property type="match status" value="1"/>
</dbReference>
<dbReference type="PROSITE" id="PS51755">
    <property type="entry name" value="OMPR_PHOB"/>
    <property type="match status" value="1"/>
</dbReference>
<gene>
    <name evidence="4" type="ORF">GPA27_16190</name>
</gene>
<name>A0ABX1NIC2_9RHOO</name>
<dbReference type="Proteomes" id="UP000634522">
    <property type="component" value="Unassembled WGS sequence"/>
</dbReference>
<dbReference type="SUPFAM" id="SSF46894">
    <property type="entry name" value="C-terminal effector domain of the bipartite response regulators"/>
    <property type="match status" value="1"/>
</dbReference>
<evidence type="ECO:0000313" key="5">
    <source>
        <dbReference type="Proteomes" id="UP000634522"/>
    </source>
</evidence>
<dbReference type="Gene3D" id="3.40.50.10070">
    <property type="entry name" value="TolB, N-terminal domain"/>
    <property type="match status" value="1"/>
</dbReference>
<feature type="DNA-binding region" description="OmpR/PhoB-type" evidence="2">
    <location>
        <begin position="6"/>
        <end position="104"/>
    </location>
</feature>